<evidence type="ECO:0000313" key="1">
    <source>
        <dbReference type="EMBL" id="KZP04961.1"/>
    </source>
</evidence>
<gene>
    <name evidence="1" type="ORF">FIBSPDRAFT_903866</name>
</gene>
<dbReference type="Proteomes" id="UP000076532">
    <property type="component" value="Unassembled WGS sequence"/>
</dbReference>
<accession>A0A167VFN0</accession>
<reference evidence="1 2" key="1">
    <citation type="journal article" date="2016" name="Mol. Biol. Evol.">
        <title>Comparative Genomics of Early-Diverging Mushroom-Forming Fungi Provides Insights into the Origins of Lignocellulose Decay Capabilities.</title>
        <authorList>
            <person name="Nagy L.G."/>
            <person name="Riley R."/>
            <person name="Tritt A."/>
            <person name="Adam C."/>
            <person name="Daum C."/>
            <person name="Floudas D."/>
            <person name="Sun H."/>
            <person name="Yadav J.S."/>
            <person name="Pangilinan J."/>
            <person name="Larsson K.H."/>
            <person name="Matsuura K."/>
            <person name="Barry K."/>
            <person name="Labutti K."/>
            <person name="Kuo R."/>
            <person name="Ohm R.A."/>
            <person name="Bhattacharya S.S."/>
            <person name="Shirouzu T."/>
            <person name="Yoshinaga Y."/>
            <person name="Martin F.M."/>
            <person name="Grigoriev I.V."/>
            <person name="Hibbett D.S."/>
        </authorList>
    </citation>
    <scope>NUCLEOTIDE SEQUENCE [LARGE SCALE GENOMIC DNA]</scope>
    <source>
        <strain evidence="1 2">CBS 109695</strain>
    </source>
</reference>
<dbReference type="EMBL" id="KV417875">
    <property type="protein sequence ID" value="KZP04961.1"/>
    <property type="molecule type" value="Genomic_DNA"/>
</dbReference>
<evidence type="ECO:0000313" key="2">
    <source>
        <dbReference type="Proteomes" id="UP000076532"/>
    </source>
</evidence>
<dbReference type="AlphaFoldDB" id="A0A167VFN0"/>
<keyword evidence="2" id="KW-1185">Reference proteome</keyword>
<organism evidence="1 2">
    <name type="scientific">Athelia psychrophila</name>
    <dbReference type="NCBI Taxonomy" id="1759441"/>
    <lineage>
        <taxon>Eukaryota</taxon>
        <taxon>Fungi</taxon>
        <taxon>Dikarya</taxon>
        <taxon>Basidiomycota</taxon>
        <taxon>Agaricomycotina</taxon>
        <taxon>Agaricomycetes</taxon>
        <taxon>Agaricomycetidae</taxon>
        <taxon>Atheliales</taxon>
        <taxon>Atheliaceae</taxon>
        <taxon>Athelia</taxon>
    </lineage>
</organism>
<proteinExistence type="predicted"/>
<name>A0A167VFN0_9AGAM</name>
<protein>
    <submittedName>
        <fullName evidence="1">Uncharacterized protein</fullName>
    </submittedName>
</protein>
<sequence>MTSGLPERQKGVVPVAFQHARGHAVVDDGRRVAGVRAVGRCAAACDPGAGTSWFPAARAGSPVVPSGYDPVAVADVPVRGVRLAGAAIAGTTRIRAPAQAGGGGVPAGGPTTGGAVPAVAAARAVPPGAAAEGPAAGDVAAGGGRVGGRGRTPAAALPPAAFPLGPVFSSVGAAYRARAQPGAIAAAEGAAARRGRRVAHGVAA</sequence>